<reference evidence="3" key="1">
    <citation type="journal article" date="2021" name="Nat. Commun.">
        <title>Genetic determinants of endophytism in the Arabidopsis root mycobiome.</title>
        <authorList>
            <person name="Mesny F."/>
            <person name="Miyauchi S."/>
            <person name="Thiergart T."/>
            <person name="Pickel B."/>
            <person name="Atanasova L."/>
            <person name="Karlsson M."/>
            <person name="Huettel B."/>
            <person name="Barry K.W."/>
            <person name="Haridas S."/>
            <person name="Chen C."/>
            <person name="Bauer D."/>
            <person name="Andreopoulos W."/>
            <person name="Pangilinan J."/>
            <person name="LaButti K."/>
            <person name="Riley R."/>
            <person name="Lipzen A."/>
            <person name="Clum A."/>
            <person name="Drula E."/>
            <person name="Henrissat B."/>
            <person name="Kohler A."/>
            <person name="Grigoriev I.V."/>
            <person name="Martin F.M."/>
            <person name="Hacquard S."/>
        </authorList>
    </citation>
    <scope>NUCLEOTIDE SEQUENCE</scope>
    <source>
        <strain evidence="3">MPI-SDFR-AT-0068</strain>
    </source>
</reference>
<dbReference type="GO" id="GO:0004521">
    <property type="term" value="F:RNA endonuclease activity"/>
    <property type="evidence" value="ECO:0007669"/>
    <property type="project" value="InterPro"/>
</dbReference>
<dbReference type="InterPro" id="IPR016191">
    <property type="entry name" value="Ribonuclease/ribotoxin"/>
</dbReference>
<accession>A0A8K0RSZ2</accession>
<organism evidence="3 4">
    <name type="scientific">Fusarium tricinctum</name>
    <dbReference type="NCBI Taxonomy" id="61284"/>
    <lineage>
        <taxon>Eukaryota</taxon>
        <taxon>Fungi</taxon>
        <taxon>Dikarya</taxon>
        <taxon>Ascomycota</taxon>
        <taxon>Pezizomycotina</taxon>
        <taxon>Sordariomycetes</taxon>
        <taxon>Hypocreomycetidae</taxon>
        <taxon>Hypocreales</taxon>
        <taxon>Nectriaceae</taxon>
        <taxon>Fusarium</taxon>
        <taxon>Fusarium tricinctum species complex</taxon>
    </lineage>
</organism>
<comment type="caution">
    <text evidence="3">The sequence shown here is derived from an EMBL/GenBank/DDBJ whole genome shotgun (WGS) entry which is preliminary data.</text>
</comment>
<evidence type="ECO:0000313" key="4">
    <source>
        <dbReference type="Proteomes" id="UP000813427"/>
    </source>
</evidence>
<proteinExistence type="predicted"/>
<dbReference type="AlphaFoldDB" id="A0A8K0RSZ2"/>
<sequence length="246" mass="27612">MPSLHDLDGQMSHMMISDDDMDDNCSECSYYFLPDLEDDPWLMQIPAHEVRKQAEQVPGVVSPGAKYPHPFYNKERLQLTTAGPWLEYPLCLNGRYHNDSYREAGPARVIVNPSIPGGYDVIYHPRKTERGFRQAIYHKTGYRRKLPGCTRPMSAASTSTCPSPDLDNLSPLASPDTYGGVAYPGFTEISPEQAFALAGYQQQWTGLDYTGGWCYPYPQNTWAMASPSYPYGGVVMNQCYFNGYTG</sequence>
<evidence type="ECO:0000313" key="3">
    <source>
        <dbReference type="EMBL" id="KAH7236480.1"/>
    </source>
</evidence>
<dbReference type="GO" id="GO:0016787">
    <property type="term" value="F:hydrolase activity"/>
    <property type="evidence" value="ECO:0007669"/>
    <property type="project" value="UniProtKB-KW"/>
</dbReference>
<dbReference type="Proteomes" id="UP000813427">
    <property type="component" value="Unassembled WGS sequence"/>
</dbReference>
<protein>
    <submittedName>
        <fullName evidence="3">Uncharacterized protein</fullName>
    </submittedName>
</protein>
<dbReference type="InterPro" id="IPR000026">
    <property type="entry name" value="N1-like"/>
</dbReference>
<name>A0A8K0RSZ2_9HYPO</name>
<keyword evidence="1" id="KW-0540">Nuclease</keyword>
<gene>
    <name evidence="3" type="ORF">BKA59DRAFT_460022</name>
</gene>
<dbReference type="SUPFAM" id="SSF53933">
    <property type="entry name" value="Microbial ribonucleases"/>
    <property type="match status" value="1"/>
</dbReference>
<dbReference type="EMBL" id="JAGPXF010000007">
    <property type="protein sequence ID" value="KAH7236480.1"/>
    <property type="molecule type" value="Genomic_DNA"/>
</dbReference>
<keyword evidence="4" id="KW-1185">Reference proteome</keyword>
<dbReference type="Gene3D" id="3.10.450.30">
    <property type="entry name" value="Microbial ribonucleases"/>
    <property type="match status" value="1"/>
</dbReference>
<dbReference type="OrthoDB" id="5099826at2759"/>
<evidence type="ECO:0000256" key="2">
    <source>
        <dbReference type="ARBA" id="ARBA00022801"/>
    </source>
</evidence>
<dbReference type="GO" id="GO:0003723">
    <property type="term" value="F:RNA binding"/>
    <property type="evidence" value="ECO:0007669"/>
    <property type="project" value="InterPro"/>
</dbReference>
<evidence type="ECO:0000256" key="1">
    <source>
        <dbReference type="ARBA" id="ARBA00022722"/>
    </source>
</evidence>
<keyword evidence="2" id="KW-0378">Hydrolase</keyword>
<dbReference type="Pfam" id="PF00545">
    <property type="entry name" value="Ribonuclease"/>
    <property type="match status" value="1"/>
</dbReference>